<evidence type="ECO:0000313" key="2">
    <source>
        <dbReference type="Proteomes" id="UP000051886"/>
    </source>
</evidence>
<name>A0A0R2LCE8_9LACO</name>
<gene>
    <name evidence="1" type="ORF">IV66_GL001587</name>
</gene>
<reference evidence="1 2" key="1">
    <citation type="journal article" date="2015" name="Genome Announc.">
        <title>Expanding the biotechnology potential of lactobacilli through comparative genomics of 213 strains and associated genera.</title>
        <authorList>
            <person name="Sun Z."/>
            <person name="Harris H.M."/>
            <person name="McCann A."/>
            <person name="Guo C."/>
            <person name="Argimon S."/>
            <person name="Zhang W."/>
            <person name="Yang X."/>
            <person name="Jeffery I.B."/>
            <person name="Cooney J.C."/>
            <person name="Kagawa T.F."/>
            <person name="Liu W."/>
            <person name="Song Y."/>
            <person name="Salvetti E."/>
            <person name="Wrobel A."/>
            <person name="Rasinkangas P."/>
            <person name="Parkhill J."/>
            <person name="Rea M.C."/>
            <person name="O'Sullivan O."/>
            <person name="Ritari J."/>
            <person name="Douillard F.P."/>
            <person name="Paul Ross R."/>
            <person name="Yang R."/>
            <person name="Briner A.E."/>
            <person name="Felis G.E."/>
            <person name="de Vos W.M."/>
            <person name="Barrangou R."/>
            <person name="Klaenhammer T.R."/>
            <person name="Caufield P.W."/>
            <person name="Cui Y."/>
            <person name="Zhang H."/>
            <person name="O'Toole P.W."/>
        </authorList>
    </citation>
    <scope>NUCLEOTIDE SEQUENCE [LARGE SCALE GENOMIC DNA]</scope>
    <source>
        <strain evidence="1 2">NBRC 103219</strain>
    </source>
</reference>
<dbReference type="AlphaFoldDB" id="A0A0R2LCE8"/>
<dbReference type="Proteomes" id="UP000051886">
    <property type="component" value="Unassembled WGS sequence"/>
</dbReference>
<accession>A0A0R2LCE8</accession>
<dbReference type="EMBL" id="JQCN01000031">
    <property type="protein sequence ID" value="KRN99582.1"/>
    <property type="molecule type" value="Genomic_DNA"/>
</dbReference>
<comment type="caution">
    <text evidence="1">The sequence shown here is derived from an EMBL/GenBank/DDBJ whole genome shotgun (WGS) entry which is preliminary data.</text>
</comment>
<organism evidence="1 2">
    <name type="scientific">Ligilactobacillus pobuzihii</name>
    <dbReference type="NCBI Taxonomy" id="449659"/>
    <lineage>
        <taxon>Bacteria</taxon>
        <taxon>Bacillati</taxon>
        <taxon>Bacillota</taxon>
        <taxon>Bacilli</taxon>
        <taxon>Lactobacillales</taxon>
        <taxon>Lactobacillaceae</taxon>
        <taxon>Ligilactobacillus</taxon>
    </lineage>
</organism>
<protein>
    <submittedName>
        <fullName evidence="1">Uncharacterized protein</fullName>
    </submittedName>
</protein>
<dbReference type="OrthoDB" id="9916163at2"/>
<dbReference type="RefSeq" id="WP_017868714.1">
    <property type="nucleotide sequence ID" value="NZ_BJYB01000012.1"/>
</dbReference>
<dbReference type="PATRIC" id="fig|449659.4.peg.1615"/>
<evidence type="ECO:0000313" key="1">
    <source>
        <dbReference type="EMBL" id="KRN99582.1"/>
    </source>
</evidence>
<dbReference type="STRING" id="449659.IV66_GL001587"/>
<sequence>MPQIKVDANNYSGEVNNAKTDADNLATKNGVAKPGSDLNTKVIKEMWEEYDKLTNAINQYATLVTYDVGRFKQAGKNQVELDGSYSKKGGK</sequence>
<keyword evidence="2" id="KW-1185">Reference proteome</keyword>
<proteinExistence type="predicted"/>